<evidence type="ECO:0000256" key="3">
    <source>
        <dbReference type="ARBA" id="ARBA00022692"/>
    </source>
</evidence>
<evidence type="ECO:0000259" key="13">
    <source>
        <dbReference type="PROSITE" id="PS50835"/>
    </source>
</evidence>
<dbReference type="PANTHER" id="PTHR24369:SF210">
    <property type="entry name" value="CHAOPTIN-RELATED"/>
    <property type="match status" value="1"/>
</dbReference>
<dbReference type="Ensembl" id="ENSPKIT00000010268.1">
    <property type="protein sequence ID" value="ENSPKIP00000029471.1"/>
    <property type="gene ID" value="ENSPKIG00000010708.1"/>
</dbReference>
<keyword evidence="7 11" id="KW-0472">Membrane</keyword>
<dbReference type="Gene3D" id="2.60.40.10">
    <property type="entry name" value="Immunoglobulins"/>
    <property type="match status" value="1"/>
</dbReference>
<evidence type="ECO:0000256" key="4">
    <source>
        <dbReference type="ARBA" id="ARBA00022729"/>
    </source>
</evidence>
<dbReference type="PANTHER" id="PTHR24369">
    <property type="entry name" value="ANTIGEN BSP, PUTATIVE-RELATED"/>
    <property type="match status" value="1"/>
</dbReference>
<dbReference type="SMART" id="SM00013">
    <property type="entry name" value="LRRNT"/>
    <property type="match status" value="1"/>
</dbReference>
<dbReference type="InterPro" id="IPR032675">
    <property type="entry name" value="LRR_dom_sf"/>
</dbReference>
<dbReference type="KEGG" id="pki:111838452"/>
<dbReference type="STRING" id="1676925.ENSPKIP00000029471"/>
<feature type="chain" id="PRO_5017397422" evidence="12">
    <location>
        <begin position="25"/>
        <end position="597"/>
    </location>
</feature>
<keyword evidence="9" id="KW-0325">Glycoprotein</keyword>
<dbReference type="FunFam" id="2.60.40.10:FF:000076">
    <property type="entry name" value="Leucine-rich repeat and Ig domain-containing 4"/>
    <property type="match status" value="1"/>
</dbReference>
<sequence length="597" mass="67133">MVEEVIFCWGLWTILIQVGLGTSAAELPWSCPKICDCRQEKLQVNCSNKHLTSIPSGFPVYSQSLNLSHNNLRILGPRQLSNLTQLLELDLSYNNISMIDVEAFQGLQNLRILCLKHNLLKIIPVGVFTGLTSLYLLDVSDNEILVFLDDSFRELVNLHVLEIGVNDLVFISHRAFAGIQNLQDLNVGRCNLTSIPTEALSQLLSLTRLRFHRLSISMLPSNSFRQLNRLRSLEISNWPVLDTLASSSLIGLNLTSLTISKCNLTVVPYTALHHLAYLRYLDLSYNPITTVHRNLLSDLLRLQEFHLAGGHLLQIELGAFKGLVRFNLLNVSSNRLSTLEEGVFHSTGNLRILRLDGNPLACDCRLLWVMRWRQHLDFDGHQPSCSSPGIAQERELRDFRDTEVTRFFTCRKSRIIDLRPQEIKVKEGNSVTIHCKADGDPPPSIFWMTSKRTPLLSKGRIRVLTNGTLEVQFAQVQDGGAFLCVASNAAGNDSVFITLRVLGDRFFHNYSEEGWRFANGTSAQVQNRLPFDAKTLVIAMTMGFLSFLSSVAICFLFIFFWSRGKGQIKRNSEIEFVPQRAMGGGGGGDSRLTMKLI</sequence>
<evidence type="ECO:0000256" key="7">
    <source>
        <dbReference type="ARBA" id="ARBA00023136"/>
    </source>
</evidence>
<dbReference type="AlphaFoldDB" id="A0A3B3SHH0"/>
<dbReference type="SUPFAM" id="SSF52058">
    <property type="entry name" value="L domain-like"/>
    <property type="match status" value="1"/>
</dbReference>
<comment type="subcellular location">
    <subcellularLocation>
        <location evidence="1">Membrane</location>
        <topology evidence="1">Single-pass type I membrane protein</topology>
    </subcellularLocation>
</comment>
<dbReference type="SMART" id="SM00408">
    <property type="entry name" value="IGc2"/>
    <property type="match status" value="1"/>
</dbReference>
<dbReference type="GO" id="GO:0005886">
    <property type="term" value="C:plasma membrane"/>
    <property type="evidence" value="ECO:0007669"/>
    <property type="project" value="TreeGrafter"/>
</dbReference>
<keyword evidence="5" id="KW-0677">Repeat</keyword>
<feature type="transmembrane region" description="Helical" evidence="11">
    <location>
        <begin position="536"/>
        <end position="561"/>
    </location>
</feature>
<dbReference type="SMART" id="SM00409">
    <property type="entry name" value="IG"/>
    <property type="match status" value="1"/>
</dbReference>
<feature type="signal peptide" evidence="12">
    <location>
        <begin position="1"/>
        <end position="24"/>
    </location>
</feature>
<dbReference type="PROSITE" id="PS51450">
    <property type="entry name" value="LRR"/>
    <property type="match status" value="1"/>
</dbReference>
<dbReference type="Pfam" id="PF07679">
    <property type="entry name" value="I-set"/>
    <property type="match status" value="1"/>
</dbReference>
<evidence type="ECO:0000256" key="12">
    <source>
        <dbReference type="SAM" id="SignalP"/>
    </source>
</evidence>
<dbReference type="RefSeq" id="XP_023657225.1">
    <property type="nucleotide sequence ID" value="XM_023801457.2"/>
</dbReference>
<evidence type="ECO:0000256" key="8">
    <source>
        <dbReference type="ARBA" id="ARBA00023157"/>
    </source>
</evidence>
<dbReference type="GeneTree" id="ENSGT00940000154996"/>
<keyword evidence="2" id="KW-0433">Leucine-rich repeat</keyword>
<keyword evidence="3 11" id="KW-0812">Transmembrane</keyword>
<protein>
    <submittedName>
        <fullName evidence="14">Leucine rich repeat and Ig domain containing 4b</fullName>
    </submittedName>
</protein>
<dbReference type="SMART" id="SM00369">
    <property type="entry name" value="LRR_TYP"/>
    <property type="match status" value="10"/>
</dbReference>
<evidence type="ECO:0000313" key="14">
    <source>
        <dbReference type="Ensembl" id="ENSPKIP00000029471.1"/>
    </source>
</evidence>
<dbReference type="InterPro" id="IPR003598">
    <property type="entry name" value="Ig_sub2"/>
</dbReference>
<dbReference type="InterPro" id="IPR003599">
    <property type="entry name" value="Ig_sub"/>
</dbReference>
<dbReference type="InterPro" id="IPR013783">
    <property type="entry name" value="Ig-like_fold"/>
</dbReference>
<accession>A0A3B3SHH0</accession>
<dbReference type="InterPro" id="IPR007110">
    <property type="entry name" value="Ig-like_dom"/>
</dbReference>
<dbReference type="CTD" id="559074"/>
<name>A0A3B3SHH0_9TELE</name>
<dbReference type="InterPro" id="IPR013098">
    <property type="entry name" value="Ig_I-set"/>
</dbReference>
<keyword evidence="6 11" id="KW-1133">Transmembrane helix</keyword>
<dbReference type="OrthoDB" id="1055097at2759"/>
<evidence type="ECO:0000256" key="6">
    <source>
        <dbReference type="ARBA" id="ARBA00022989"/>
    </source>
</evidence>
<evidence type="ECO:0000256" key="10">
    <source>
        <dbReference type="ARBA" id="ARBA00023319"/>
    </source>
</evidence>
<dbReference type="InterPro" id="IPR000372">
    <property type="entry name" value="LRRNT"/>
</dbReference>
<dbReference type="Proteomes" id="UP000261540">
    <property type="component" value="Unplaced"/>
</dbReference>
<evidence type="ECO:0000256" key="1">
    <source>
        <dbReference type="ARBA" id="ARBA00004479"/>
    </source>
</evidence>
<evidence type="ECO:0000256" key="9">
    <source>
        <dbReference type="ARBA" id="ARBA00023180"/>
    </source>
</evidence>
<feature type="domain" description="Ig-like" evidence="13">
    <location>
        <begin position="413"/>
        <end position="498"/>
    </location>
</feature>
<dbReference type="InterPro" id="IPR050541">
    <property type="entry name" value="LRR_TM_domain-containing"/>
</dbReference>
<evidence type="ECO:0000256" key="5">
    <source>
        <dbReference type="ARBA" id="ARBA00022737"/>
    </source>
</evidence>
<dbReference type="InterPro" id="IPR001611">
    <property type="entry name" value="Leu-rich_rpt"/>
</dbReference>
<reference evidence="14" key="2">
    <citation type="submission" date="2025-09" db="UniProtKB">
        <authorList>
            <consortium name="Ensembl"/>
        </authorList>
    </citation>
    <scope>IDENTIFICATION</scope>
</reference>
<evidence type="ECO:0000256" key="11">
    <source>
        <dbReference type="SAM" id="Phobius"/>
    </source>
</evidence>
<organism evidence="14 15">
    <name type="scientific">Paramormyrops kingsleyae</name>
    <dbReference type="NCBI Taxonomy" id="1676925"/>
    <lineage>
        <taxon>Eukaryota</taxon>
        <taxon>Metazoa</taxon>
        <taxon>Chordata</taxon>
        <taxon>Craniata</taxon>
        <taxon>Vertebrata</taxon>
        <taxon>Euteleostomi</taxon>
        <taxon>Actinopterygii</taxon>
        <taxon>Neopterygii</taxon>
        <taxon>Teleostei</taxon>
        <taxon>Osteoglossocephala</taxon>
        <taxon>Osteoglossomorpha</taxon>
        <taxon>Osteoglossiformes</taxon>
        <taxon>Mormyridae</taxon>
        <taxon>Paramormyrops</taxon>
    </lineage>
</organism>
<dbReference type="GeneID" id="111838452"/>
<dbReference type="InterPro" id="IPR036179">
    <property type="entry name" value="Ig-like_dom_sf"/>
</dbReference>
<keyword evidence="8" id="KW-1015">Disulfide bond</keyword>
<keyword evidence="4 12" id="KW-0732">Signal</keyword>
<evidence type="ECO:0000313" key="15">
    <source>
        <dbReference type="Proteomes" id="UP000261540"/>
    </source>
</evidence>
<evidence type="ECO:0000256" key="2">
    <source>
        <dbReference type="ARBA" id="ARBA00022614"/>
    </source>
</evidence>
<dbReference type="InterPro" id="IPR003591">
    <property type="entry name" value="Leu-rich_rpt_typical-subtyp"/>
</dbReference>
<dbReference type="FunFam" id="3.80.10.10:FF:000014">
    <property type="entry name" value="Leucine-rich repeat and immunoglobulin-like domain-containing nogo receptor-interacting protein 1"/>
    <property type="match status" value="1"/>
</dbReference>
<dbReference type="SUPFAM" id="SSF48726">
    <property type="entry name" value="Immunoglobulin"/>
    <property type="match status" value="1"/>
</dbReference>
<dbReference type="PROSITE" id="PS50835">
    <property type="entry name" value="IG_LIKE"/>
    <property type="match status" value="1"/>
</dbReference>
<keyword evidence="10" id="KW-0393">Immunoglobulin domain</keyword>
<proteinExistence type="predicted"/>
<dbReference type="Gene3D" id="3.80.10.10">
    <property type="entry name" value="Ribonuclease Inhibitor"/>
    <property type="match status" value="1"/>
</dbReference>
<reference evidence="14" key="1">
    <citation type="submission" date="2025-08" db="UniProtKB">
        <authorList>
            <consortium name="Ensembl"/>
        </authorList>
    </citation>
    <scope>IDENTIFICATION</scope>
</reference>
<dbReference type="Pfam" id="PF13855">
    <property type="entry name" value="LRR_8"/>
    <property type="match status" value="2"/>
</dbReference>
<keyword evidence="15" id="KW-1185">Reference proteome</keyword>